<proteinExistence type="predicted"/>
<reference evidence="2" key="1">
    <citation type="journal article" date="2023" name="G3 (Bethesda)">
        <title>Genome assembly and association tests identify interacting loci associated with vigor, precocity, and sex in interspecific pistachio rootstocks.</title>
        <authorList>
            <person name="Palmer W."/>
            <person name="Jacygrad E."/>
            <person name="Sagayaradj S."/>
            <person name="Cavanaugh K."/>
            <person name="Han R."/>
            <person name="Bertier L."/>
            <person name="Beede B."/>
            <person name="Kafkas S."/>
            <person name="Golino D."/>
            <person name="Preece J."/>
            <person name="Michelmore R."/>
        </authorList>
    </citation>
    <scope>NUCLEOTIDE SEQUENCE [LARGE SCALE GENOMIC DNA]</scope>
</reference>
<gene>
    <name evidence="1" type="ORF">Patl1_13205</name>
</gene>
<protein>
    <submittedName>
        <fullName evidence="1">Uncharacterized protein</fullName>
    </submittedName>
</protein>
<evidence type="ECO:0000313" key="1">
    <source>
        <dbReference type="EMBL" id="KAJ0091184.1"/>
    </source>
</evidence>
<name>A0ACC1AX26_9ROSI</name>
<sequence length="127" mass="14252">MCYTLQILPTLSPNTSLSSVQLADGSTTQITKIGSTSINSSLHLDNIFLIPAFKFNLMSISQITKTLNCSITFFSDYCLFQDLTTKKTIGVGKCRNVLYQVHHLAANFYANVKTSFDIWHWRLGHLS</sequence>
<evidence type="ECO:0000313" key="2">
    <source>
        <dbReference type="Proteomes" id="UP001164250"/>
    </source>
</evidence>
<dbReference type="EMBL" id="CM047904">
    <property type="protein sequence ID" value="KAJ0091184.1"/>
    <property type="molecule type" value="Genomic_DNA"/>
</dbReference>
<dbReference type="Proteomes" id="UP001164250">
    <property type="component" value="Chromosome 8"/>
</dbReference>
<organism evidence="1 2">
    <name type="scientific">Pistacia atlantica</name>
    <dbReference type="NCBI Taxonomy" id="434234"/>
    <lineage>
        <taxon>Eukaryota</taxon>
        <taxon>Viridiplantae</taxon>
        <taxon>Streptophyta</taxon>
        <taxon>Embryophyta</taxon>
        <taxon>Tracheophyta</taxon>
        <taxon>Spermatophyta</taxon>
        <taxon>Magnoliopsida</taxon>
        <taxon>eudicotyledons</taxon>
        <taxon>Gunneridae</taxon>
        <taxon>Pentapetalae</taxon>
        <taxon>rosids</taxon>
        <taxon>malvids</taxon>
        <taxon>Sapindales</taxon>
        <taxon>Anacardiaceae</taxon>
        <taxon>Pistacia</taxon>
    </lineage>
</organism>
<comment type="caution">
    <text evidence="1">The sequence shown here is derived from an EMBL/GenBank/DDBJ whole genome shotgun (WGS) entry which is preliminary data.</text>
</comment>
<accession>A0ACC1AX26</accession>
<keyword evidence="2" id="KW-1185">Reference proteome</keyword>